<proteinExistence type="predicted"/>
<name>A0A0G3X9T8_9SPHN</name>
<dbReference type="InterPro" id="IPR005467">
    <property type="entry name" value="His_kinase_dom"/>
</dbReference>
<feature type="transmembrane region" description="Helical" evidence="4">
    <location>
        <begin position="172"/>
        <end position="193"/>
    </location>
</feature>
<reference evidence="6 7" key="1">
    <citation type="submission" date="2015-06" db="EMBL/GenBank/DDBJ databases">
        <authorList>
            <person name="Kim K.M."/>
        </authorList>
    </citation>
    <scope>NUCLEOTIDE SEQUENCE [LARGE SCALE GENOMIC DNA]</scope>
    <source>
        <strain evidence="6 7">KCTC 22370</strain>
    </source>
</reference>
<organism evidence="6 7">
    <name type="scientific">Pelagerythrobacter marensis</name>
    <dbReference type="NCBI Taxonomy" id="543877"/>
    <lineage>
        <taxon>Bacteria</taxon>
        <taxon>Pseudomonadati</taxon>
        <taxon>Pseudomonadota</taxon>
        <taxon>Alphaproteobacteria</taxon>
        <taxon>Sphingomonadales</taxon>
        <taxon>Erythrobacteraceae</taxon>
        <taxon>Pelagerythrobacter</taxon>
    </lineage>
</organism>
<feature type="transmembrane region" description="Helical" evidence="4">
    <location>
        <begin position="43"/>
        <end position="62"/>
    </location>
</feature>
<comment type="catalytic activity">
    <reaction evidence="1">
        <text>ATP + protein L-histidine = ADP + protein N-phospho-L-histidine.</text>
        <dbReference type="EC" id="2.7.13.3"/>
    </reaction>
</comment>
<gene>
    <name evidence="6" type="ORF">AM2010_1033</name>
</gene>
<keyword evidence="6" id="KW-0418">Kinase</keyword>
<dbReference type="PATRIC" id="fig|543877.4.peg.1048"/>
<dbReference type="CDD" id="cd00075">
    <property type="entry name" value="HATPase"/>
    <property type="match status" value="1"/>
</dbReference>
<dbReference type="PANTHER" id="PTHR43547">
    <property type="entry name" value="TWO-COMPONENT HISTIDINE KINASE"/>
    <property type="match status" value="1"/>
</dbReference>
<feature type="domain" description="Histidine kinase" evidence="5">
    <location>
        <begin position="488"/>
        <end position="690"/>
    </location>
</feature>
<dbReference type="SUPFAM" id="SSF55874">
    <property type="entry name" value="ATPase domain of HSP90 chaperone/DNA topoisomerase II/histidine kinase"/>
    <property type="match status" value="1"/>
</dbReference>
<evidence type="ECO:0000256" key="1">
    <source>
        <dbReference type="ARBA" id="ARBA00000085"/>
    </source>
</evidence>
<dbReference type="SUPFAM" id="SSF55781">
    <property type="entry name" value="GAF domain-like"/>
    <property type="match status" value="1"/>
</dbReference>
<accession>A0A0G3X9T8</accession>
<feature type="transmembrane region" description="Helical" evidence="4">
    <location>
        <begin position="239"/>
        <end position="262"/>
    </location>
</feature>
<dbReference type="KEGG" id="amx:AM2010_1033"/>
<dbReference type="Pfam" id="PF01590">
    <property type="entry name" value="GAF"/>
    <property type="match status" value="1"/>
</dbReference>
<dbReference type="RefSeq" id="WP_236699412.1">
    <property type="nucleotide sequence ID" value="NZ_CP011805.1"/>
</dbReference>
<evidence type="ECO:0000259" key="5">
    <source>
        <dbReference type="PROSITE" id="PS50109"/>
    </source>
</evidence>
<dbReference type="PRINTS" id="PR00344">
    <property type="entry name" value="BCTRLSENSOR"/>
</dbReference>
<evidence type="ECO:0000256" key="4">
    <source>
        <dbReference type="SAM" id="Phobius"/>
    </source>
</evidence>
<feature type="transmembrane region" description="Helical" evidence="4">
    <location>
        <begin position="136"/>
        <end position="160"/>
    </location>
</feature>
<dbReference type="PANTHER" id="PTHR43547:SF2">
    <property type="entry name" value="HYBRID SIGNAL TRANSDUCTION HISTIDINE KINASE C"/>
    <property type="match status" value="1"/>
</dbReference>
<dbReference type="STRING" id="543877.AM2010_1033"/>
<dbReference type="InterPro" id="IPR036890">
    <property type="entry name" value="HATPase_C_sf"/>
</dbReference>
<evidence type="ECO:0000313" key="6">
    <source>
        <dbReference type="EMBL" id="AKM07108.1"/>
    </source>
</evidence>
<protein>
    <recommendedName>
        <fullName evidence="2">histidine kinase</fullName>
        <ecNumber evidence="2">2.7.13.3</ecNumber>
    </recommendedName>
</protein>
<keyword evidence="3" id="KW-0597">Phosphoprotein</keyword>
<dbReference type="Pfam" id="PF02518">
    <property type="entry name" value="HATPase_c"/>
    <property type="match status" value="1"/>
</dbReference>
<dbReference type="NCBIfam" id="TIGR02916">
    <property type="entry name" value="PEP_his_kin"/>
    <property type="match status" value="1"/>
</dbReference>
<dbReference type="InterPro" id="IPR003018">
    <property type="entry name" value="GAF"/>
</dbReference>
<dbReference type="GO" id="GO:0000155">
    <property type="term" value="F:phosphorelay sensor kinase activity"/>
    <property type="evidence" value="ECO:0007669"/>
    <property type="project" value="TreeGrafter"/>
</dbReference>
<dbReference type="InterPro" id="IPR014265">
    <property type="entry name" value="XrtA/PrsK"/>
</dbReference>
<dbReference type="PROSITE" id="PS50109">
    <property type="entry name" value="HIS_KIN"/>
    <property type="match status" value="1"/>
</dbReference>
<keyword evidence="4" id="KW-0812">Transmembrane</keyword>
<feature type="transmembrane region" description="Helical" evidence="4">
    <location>
        <begin position="100"/>
        <end position="124"/>
    </location>
</feature>
<keyword evidence="4" id="KW-0472">Membrane</keyword>
<dbReference type="EMBL" id="CP011805">
    <property type="protein sequence ID" value="AKM07108.1"/>
    <property type="molecule type" value="Genomic_DNA"/>
</dbReference>
<sequence>MIPLGSSGWQFVGFFFHLACALACTIAGYWLLRHPQVTIPHRWWTLCALSLTAIWSLVVAALGAGHLLAVTASAARDIAWVFVLYRLFAADGRHQLTQPVRPVVAALTLVILLQAAVAAAAAFIGPDALPDHSSPLFGIVALLHILVAVGALVLAHNLYVGASPALRPLLRWPAGALTGFWAYQLNLFTIAYLGGAVDGLLAFEGLIAGLVGALLVFGGSAQVEGRRLSPSRTVAFRTLSLVIIGAYLLVMAIVAGSLSLLGDGLQRLTQVALVFAAMALALHWLPSRKLRGWWRVTVIKHLFEHRYDYRAEWLRFTRTIGRIPGNEGEAEDLSHRAVRAMANVVESPSGLLFAPDEDGAFVLAGRWNWPDIAVPPQPIPPQLAEAIARSDRIVDLDRNREESDDFVLPCWLADRADVWAVVPLLHFERLQAVIVLSRPALPRRLDWEDFDLLRIIGRQLASYLAERAKHEALLEARQFDEFSRRIAFVMHDVKNLASQLSLLARNAELHGDNPAFRADMLVTLRNSADKLNALIARLGRYRTGDRIGLDRVELDEVARRVVGGTGRGGRVTTLGTPGIAVLGNSEALEQAIAHLVQNAIEASEAGTPVYLDFSTDGVRARIDVVDSGEGMSSQFVRDRLFKPFVSSKSAGFGIGAYEARELVRAMGGRIDVDSRFGVGTRFSISLPVFAAAELARLANDSVAAGAKGT</sequence>
<dbReference type="Gene3D" id="3.30.565.10">
    <property type="entry name" value="Histidine kinase-like ATPase, C-terminal domain"/>
    <property type="match status" value="1"/>
</dbReference>
<keyword evidence="4" id="KW-1133">Transmembrane helix</keyword>
<dbReference type="InterPro" id="IPR003594">
    <property type="entry name" value="HATPase_dom"/>
</dbReference>
<evidence type="ECO:0000313" key="7">
    <source>
        <dbReference type="Proteomes" id="UP000037643"/>
    </source>
</evidence>
<evidence type="ECO:0000256" key="2">
    <source>
        <dbReference type="ARBA" id="ARBA00012438"/>
    </source>
</evidence>
<keyword evidence="7" id="KW-1185">Reference proteome</keyword>
<evidence type="ECO:0000256" key="3">
    <source>
        <dbReference type="ARBA" id="ARBA00022553"/>
    </source>
</evidence>
<feature type="transmembrane region" description="Helical" evidence="4">
    <location>
        <begin position="199"/>
        <end position="218"/>
    </location>
</feature>
<keyword evidence="6" id="KW-0808">Transferase</keyword>
<feature type="transmembrane region" description="Helical" evidence="4">
    <location>
        <begin position="68"/>
        <end position="88"/>
    </location>
</feature>
<dbReference type="AlphaFoldDB" id="A0A0G3X9T8"/>
<dbReference type="InterPro" id="IPR029016">
    <property type="entry name" value="GAF-like_dom_sf"/>
</dbReference>
<dbReference type="SMART" id="SM00387">
    <property type="entry name" value="HATPase_c"/>
    <property type="match status" value="1"/>
</dbReference>
<dbReference type="Proteomes" id="UP000037643">
    <property type="component" value="Chromosome"/>
</dbReference>
<dbReference type="Gene3D" id="3.30.450.40">
    <property type="match status" value="1"/>
</dbReference>
<dbReference type="EC" id="2.7.13.3" evidence="2"/>
<dbReference type="InterPro" id="IPR004358">
    <property type="entry name" value="Sig_transdc_His_kin-like_C"/>
</dbReference>
<feature type="transmembrane region" description="Helical" evidence="4">
    <location>
        <begin position="12"/>
        <end position="31"/>
    </location>
</feature>